<feature type="non-terminal residue" evidence="1">
    <location>
        <position position="1"/>
    </location>
</feature>
<evidence type="ECO:0000313" key="2">
    <source>
        <dbReference type="Proteomes" id="UP000054549"/>
    </source>
</evidence>
<accession>A0A0C2WGC3</accession>
<dbReference type="OrthoDB" id="2593747at2759"/>
<name>A0A0C2WGC3_AMAMK</name>
<organism evidence="1 2">
    <name type="scientific">Amanita muscaria (strain Koide BX008)</name>
    <dbReference type="NCBI Taxonomy" id="946122"/>
    <lineage>
        <taxon>Eukaryota</taxon>
        <taxon>Fungi</taxon>
        <taxon>Dikarya</taxon>
        <taxon>Basidiomycota</taxon>
        <taxon>Agaricomycotina</taxon>
        <taxon>Agaricomycetes</taxon>
        <taxon>Agaricomycetidae</taxon>
        <taxon>Agaricales</taxon>
        <taxon>Pluteineae</taxon>
        <taxon>Amanitaceae</taxon>
        <taxon>Amanita</taxon>
    </lineage>
</organism>
<dbReference type="Gene3D" id="3.30.710.10">
    <property type="entry name" value="Potassium Channel Kv1.1, Chain A"/>
    <property type="match status" value="1"/>
</dbReference>
<dbReference type="HOGENOM" id="CLU_047592_8_0_1"/>
<sequence length="117" mass="13456">PYTLKDVKQIDFDRLLACLYPHTLLVEEAKTSEEWTSILKLASKWGFESLQSRAIRELKGTLNTPVDMVAFGRQYDIPEILLPGYATLCQSNVPLTYEEGLHLGMKDVVDIYRIRHE</sequence>
<proteinExistence type="predicted"/>
<dbReference type="Proteomes" id="UP000054549">
    <property type="component" value="Unassembled WGS sequence"/>
</dbReference>
<evidence type="ECO:0000313" key="1">
    <source>
        <dbReference type="EMBL" id="KIL60487.1"/>
    </source>
</evidence>
<dbReference type="InterPro" id="IPR011333">
    <property type="entry name" value="SKP1/BTB/POZ_sf"/>
</dbReference>
<protein>
    <submittedName>
        <fullName evidence="1">Uncharacterized protein</fullName>
    </submittedName>
</protein>
<gene>
    <name evidence="1" type="ORF">M378DRAFT_31798</name>
</gene>
<dbReference type="AlphaFoldDB" id="A0A0C2WGC3"/>
<keyword evidence="2" id="KW-1185">Reference proteome</keyword>
<dbReference type="EMBL" id="KN818298">
    <property type="protein sequence ID" value="KIL60487.1"/>
    <property type="molecule type" value="Genomic_DNA"/>
</dbReference>
<feature type="non-terminal residue" evidence="1">
    <location>
        <position position="117"/>
    </location>
</feature>
<reference evidence="1 2" key="1">
    <citation type="submission" date="2014-04" db="EMBL/GenBank/DDBJ databases">
        <title>Evolutionary Origins and Diversification of the Mycorrhizal Mutualists.</title>
        <authorList>
            <consortium name="DOE Joint Genome Institute"/>
            <consortium name="Mycorrhizal Genomics Consortium"/>
            <person name="Kohler A."/>
            <person name="Kuo A."/>
            <person name="Nagy L.G."/>
            <person name="Floudas D."/>
            <person name="Copeland A."/>
            <person name="Barry K.W."/>
            <person name="Cichocki N."/>
            <person name="Veneault-Fourrey C."/>
            <person name="LaButti K."/>
            <person name="Lindquist E.A."/>
            <person name="Lipzen A."/>
            <person name="Lundell T."/>
            <person name="Morin E."/>
            <person name="Murat C."/>
            <person name="Riley R."/>
            <person name="Ohm R."/>
            <person name="Sun H."/>
            <person name="Tunlid A."/>
            <person name="Henrissat B."/>
            <person name="Grigoriev I.V."/>
            <person name="Hibbett D.S."/>
            <person name="Martin F."/>
        </authorList>
    </citation>
    <scope>NUCLEOTIDE SEQUENCE [LARGE SCALE GENOMIC DNA]</scope>
    <source>
        <strain evidence="1 2">Koide BX008</strain>
    </source>
</reference>
<dbReference type="InParanoid" id="A0A0C2WGC3"/>